<gene>
    <name evidence="2" type="ORF">X801_03887</name>
</gene>
<dbReference type="Proteomes" id="UP000243686">
    <property type="component" value="Unassembled WGS sequence"/>
</dbReference>
<evidence type="ECO:0000259" key="1">
    <source>
        <dbReference type="Pfam" id="PF23055"/>
    </source>
</evidence>
<dbReference type="Pfam" id="PF23055">
    <property type="entry name" value="DUF7041"/>
    <property type="match status" value="1"/>
</dbReference>
<dbReference type="PANTHER" id="PTHR33327:SF3">
    <property type="entry name" value="RNA-DIRECTED DNA POLYMERASE"/>
    <property type="match status" value="1"/>
</dbReference>
<feature type="non-terminal residue" evidence="2">
    <location>
        <position position="109"/>
    </location>
</feature>
<feature type="domain" description="DUF7041" evidence="1">
    <location>
        <begin position="10"/>
        <end position="86"/>
    </location>
</feature>
<protein>
    <recommendedName>
        <fullName evidence="1">DUF7041 domain-containing protein</fullName>
    </recommendedName>
</protein>
<evidence type="ECO:0000313" key="2">
    <source>
        <dbReference type="EMBL" id="OON20234.1"/>
    </source>
</evidence>
<dbReference type="PANTHER" id="PTHR33327">
    <property type="entry name" value="ENDONUCLEASE"/>
    <property type="match status" value="1"/>
</dbReference>
<dbReference type="AlphaFoldDB" id="A0A1S8X0J1"/>
<reference evidence="2 3" key="1">
    <citation type="submission" date="2015-03" db="EMBL/GenBank/DDBJ databases">
        <title>Draft genome of the nematode, Opisthorchis viverrini.</title>
        <authorList>
            <person name="Mitreva M."/>
        </authorList>
    </citation>
    <scope>NUCLEOTIDE SEQUENCE [LARGE SCALE GENOMIC DNA]</scope>
    <source>
        <strain evidence="2">Khon Kaen</strain>
    </source>
</reference>
<accession>A0A1S8X0J1</accession>
<evidence type="ECO:0000313" key="3">
    <source>
        <dbReference type="Proteomes" id="UP000243686"/>
    </source>
</evidence>
<sequence>MIYYWADHLEHPRLWFAQAEANFEYRRVRSRQTKYSCVVAHLSPEVAVEIADIIYEKPDVNSCDVLRDALIKRTAGTNEQNLRVLLVGMELVLVAPAPRQACYMKTDYK</sequence>
<proteinExistence type="predicted"/>
<organism evidence="2 3">
    <name type="scientific">Opisthorchis viverrini</name>
    <name type="common">Southeast Asian liver fluke</name>
    <dbReference type="NCBI Taxonomy" id="6198"/>
    <lineage>
        <taxon>Eukaryota</taxon>
        <taxon>Metazoa</taxon>
        <taxon>Spiralia</taxon>
        <taxon>Lophotrochozoa</taxon>
        <taxon>Platyhelminthes</taxon>
        <taxon>Trematoda</taxon>
        <taxon>Digenea</taxon>
        <taxon>Opisthorchiida</taxon>
        <taxon>Opisthorchiata</taxon>
        <taxon>Opisthorchiidae</taxon>
        <taxon>Opisthorchis</taxon>
    </lineage>
</organism>
<keyword evidence="3" id="KW-1185">Reference proteome</keyword>
<dbReference type="InterPro" id="IPR055469">
    <property type="entry name" value="DUF7041"/>
</dbReference>
<name>A0A1S8X0J1_OPIVI</name>
<dbReference type="EMBL" id="KV892772">
    <property type="protein sequence ID" value="OON20234.1"/>
    <property type="molecule type" value="Genomic_DNA"/>
</dbReference>